<name>A0A517L3D1_9PEZI</name>
<gene>
    <name evidence="2" type="ORF">FKW77_005739</name>
</gene>
<evidence type="ECO:0000313" key="3">
    <source>
        <dbReference type="Proteomes" id="UP000316270"/>
    </source>
</evidence>
<feature type="region of interest" description="Disordered" evidence="1">
    <location>
        <begin position="1"/>
        <end position="96"/>
    </location>
</feature>
<keyword evidence="3" id="KW-1185">Reference proteome</keyword>
<proteinExistence type="predicted"/>
<dbReference type="EMBL" id="CP042188">
    <property type="protein sequence ID" value="QDS70140.1"/>
    <property type="molecule type" value="Genomic_DNA"/>
</dbReference>
<protein>
    <submittedName>
        <fullName evidence="2">Uncharacterized protein</fullName>
    </submittedName>
</protein>
<feature type="compositionally biased region" description="Polar residues" evidence="1">
    <location>
        <begin position="67"/>
        <end position="81"/>
    </location>
</feature>
<evidence type="ECO:0000256" key="1">
    <source>
        <dbReference type="SAM" id="MobiDB-lite"/>
    </source>
</evidence>
<feature type="compositionally biased region" description="Low complexity" evidence="1">
    <location>
        <begin position="7"/>
        <end position="26"/>
    </location>
</feature>
<organism evidence="2 3">
    <name type="scientific">Venturia effusa</name>
    <dbReference type="NCBI Taxonomy" id="50376"/>
    <lineage>
        <taxon>Eukaryota</taxon>
        <taxon>Fungi</taxon>
        <taxon>Dikarya</taxon>
        <taxon>Ascomycota</taxon>
        <taxon>Pezizomycotina</taxon>
        <taxon>Dothideomycetes</taxon>
        <taxon>Pleosporomycetidae</taxon>
        <taxon>Venturiales</taxon>
        <taxon>Venturiaceae</taxon>
        <taxon>Venturia</taxon>
    </lineage>
</organism>
<reference evidence="2 3" key="1">
    <citation type="submission" date="2019-07" db="EMBL/GenBank/DDBJ databases">
        <title>Finished genome of Venturia effusa.</title>
        <authorList>
            <person name="Young C.A."/>
            <person name="Cox M.P."/>
            <person name="Ganley A.R.D."/>
            <person name="David W.J."/>
        </authorList>
    </citation>
    <scope>NUCLEOTIDE SEQUENCE [LARGE SCALE GENOMIC DNA]</scope>
    <source>
        <strain evidence="3">albino</strain>
    </source>
</reference>
<sequence>MYGYFVNPSTQRSNSSSRPSSSTSRRYPLASPKVTPPTISTHSSCAIRRDSDSVGDSSNARALLSRVASSPTSPKSVLSRTSGEKRRDEAERHPAMVGAMERRYSDGYEATKSWAGHEQRDGYISFPDYEKYLQNYEEIQNRDIST</sequence>
<dbReference type="OrthoDB" id="3921877at2759"/>
<accession>A0A517L3D1</accession>
<evidence type="ECO:0000313" key="2">
    <source>
        <dbReference type="EMBL" id="QDS70140.1"/>
    </source>
</evidence>
<feature type="compositionally biased region" description="Basic and acidic residues" evidence="1">
    <location>
        <begin position="82"/>
        <end position="96"/>
    </location>
</feature>
<dbReference type="AlphaFoldDB" id="A0A517L3D1"/>
<dbReference type="Proteomes" id="UP000316270">
    <property type="component" value="Chromosome 4"/>
</dbReference>